<keyword evidence="2" id="KW-1133">Transmembrane helix</keyword>
<feature type="transmembrane region" description="Helical" evidence="2">
    <location>
        <begin position="142"/>
        <end position="164"/>
    </location>
</feature>
<dbReference type="AlphaFoldDB" id="A0A2U3DYS5"/>
<feature type="transmembrane region" description="Helical" evidence="2">
    <location>
        <begin position="23"/>
        <end position="44"/>
    </location>
</feature>
<feature type="transmembrane region" description="Helical" evidence="2">
    <location>
        <begin position="354"/>
        <end position="376"/>
    </location>
</feature>
<protein>
    <submittedName>
        <fullName evidence="4">Uncharacterized protein</fullName>
    </submittedName>
</protein>
<feature type="region of interest" description="Disordered" evidence="1">
    <location>
        <begin position="49"/>
        <end position="82"/>
    </location>
</feature>
<dbReference type="Proteomes" id="UP001287286">
    <property type="component" value="Unassembled WGS sequence"/>
</dbReference>
<reference evidence="4 5" key="2">
    <citation type="journal article" date="2016" name="Front. Microbiol.">
        <title>Genome and transcriptome sequences reveal the specific parasitism of the nematophagous Purpureocillium lilacinum 36-1.</title>
        <authorList>
            <person name="Xie J."/>
            <person name="Li S."/>
            <person name="Mo C."/>
            <person name="Xiao X."/>
            <person name="Peng D."/>
            <person name="Wang G."/>
            <person name="Xiao Y."/>
        </authorList>
    </citation>
    <scope>NUCLEOTIDE SEQUENCE [LARGE SCALE GENOMIC DNA]</scope>
    <source>
        <strain evidence="4 5">36-1</strain>
    </source>
</reference>
<feature type="region of interest" description="Disordered" evidence="1">
    <location>
        <begin position="175"/>
        <end position="212"/>
    </location>
</feature>
<feature type="region of interest" description="Disordered" evidence="1">
    <location>
        <begin position="269"/>
        <end position="314"/>
    </location>
</feature>
<feature type="compositionally biased region" description="Gly residues" evidence="1">
    <location>
        <begin position="66"/>
        <end position="82"/>
    </location>
</feature>
<accession>A0A2U3DYS5</accession>
<feature type="compositionally biased region" description="Low complexity" evidence="1">
    <location>
        <begin position="50"/>
        <end position="60"/>
    </location>
</feature>
<evidence type="ECO:0000313" key="3">
    <source>
        <dbReference type="EMBL" id="KAK4094915.1"/>
    </source>
</evidence>
<name>A0A2U3DYS5_PURLI</name>
<reference evidence="4" key="1">
    <citation type="submission" date="2015-05" db="EMBL/GenBank/DDBJ databases">
        <authorList>
            <person name="Wang D.B."/>
            <person name="Wang M."/>
        </authorList>
    </citation>
    <scope>NUCLEOTIDE SEQUENCE</scope>
    <source>
        <strain evidence="4">36-1</strain>
    </source>
</reference>
<evidence type="ECO:0000313" key="5">
    <source>
        <dbReference type="Proteomes" id="UP000245956"/>
    </source>
</evidence>
<proteinExistence type="predicted"/>
<dbReference type="Proteomes" id="UP000245956">
    <property type="component" value="Unassembled WGS sequence"/>
</dbReference>
<evidence type="ECO:0000256" key="1">
    <source>
        <dbReference type="SAM" id="MobiDB-lite"/>
    </source>
</evidence>
<feature type="region of interest" description="Disordered" evidence="1">
    <location>
        <begin position="396"/>
        <end position="424"/>
    </location>
</feature>
<evidence type="ECO:0000313" key="6">
    <source>
        <dbReference type="Proteomes" id="UP001287286"/>
    </source>
</evidence>
<gene>
    <name evidence="4" type="ORF">PCL_03170</name>
    <name evidence="3" type="ORF">Purlil1_611</name>
</gene>
<feature type="compositionally biased region" description="Basic and acidic residues" evidence="1">
    <location>
        <begin position="276"/>
        <end position="287"/>
    </location>
</feature>
<comment type="caution">
    <text evidence="4">The sequence shown here is derived from an EMBL/GenBank/DDBJ whole genome shotgun (WGS) entry which is preliminary data.</text>
</comment>
<reference evidence="3 6" key="4">
    <citation type="journal article" date="2024" name="Microbiol. Resour. Announc.">
        <title>Genome annotations for the ascomycete fungi Trichoderma harzianum, Trichoderma aggressivum, and Purpureocillium lilacinum.</title>
        <authorList>
            <person name="Beijen E.P.W."/>
            <person name="Ohm R.A."/>
        </authorList>
    </citation>
    <scope>NUCLEOTIDE SEQUENCE [LARGE SCALE GENOMIC DNA]</scope>
    <source>
        <strain evidence="3 6">CBS 150709</strain>
    </source>
</reference>
<dbReference type="PROSITE" id="PS51257">
    <property type="entry name" value="PROKAR_LIPOPROTEIN"/>
    <property type="match status" value="1"/>
</dbReference>
<organism evidence="4 5">
    <name type="scientific">Purpureocillium lilacinum</name>
    <name type="common">Paecilomyces lilacinus</name>
    <dbReference type="NCBI Taxonomy" id="33203"/>
    <lineage>
        <taxon>Eukaryota</taxon>
        <taxon>Fungi</taxon>
        <taxon>Dikarya</taxon>
        <taxon>Ascomycota</taxon>
        <taxon>Pezizomycotina</taxon>
        <taxon>Sordariomycetes</taxon>
        <taxon>Hypocreomycetidae</taxon>
        <taxon>Hypocreales</taxon>
        <taxon>Ophiocordycipitaceae</taxon>
        <taxon>Purpureocillium</taxon>
    </lineage>
</organism>
<evidence type="ECO:0000256" key="2">
    <source>
        <dbReference type="SAM" id="Phobius"/>
    </source>
</evidence>
<keyword evidence="2" id="KW-0472">Membrane</keyword>
<feature type="compositionally biased region" description="Polar residues" evidence="1">
    <location>
        <begin position="296"/>
        <end position="307"/>
    </location>
</feature>
<dbReference type="EMBL" id="JAWRVI010000002">
    <property type="protein sequence ID" value="KAK4094915.1"/>
    <property type="molecule type" value="Genomic_DNA"/>
</dbReference>
<reference evidence="3" key="3">
    <citation type="submission" date="2023-11" db="EMBL/GenBank/DDBJ databases">
        <authorList>
            <person name="Beijen E."/>
            <person name="Ohm R.A."/>
        </authorList>
    </citation>
    <scope>NUCLEOTIDE SEQUENCE</scope>
    <source>
        <strain evidence="3">CBS 150709</strain>
    </source>
</reference>
<dbReference type="EMBL" id="LCWV01000019">
    <property type="protein sequence ID" value="PWI67402.1"/>
    <property type="molecule type" value="Genomic_DNA"/>
</dbReference>
<keyword evidence="2" id="KW-0812">Transmembrane</keyword>
<evidence type="ECO:0000313" key="4">
    <source>
        <dbReference type="EMBL" id="PWI67402.1"/>
    </source>
</evidence>
<feature type="compositionally biased region" description="Gly residues" evidence="1">
    <location>
        <begin position="192"/>
        <end position="206"/>
    </location>
</feature>
<keyword evidence="6" id="KW-1185">Reference proteome</keyword>
<sequence length="424" mass="44144">MRLRDGKRDNGSADGDGGGVSPLFWGVAAVGCTLALMLFAYLCMRGKRGGSSNHRNSNSNMIKSRGGAGRHGGGLPGGGGHGHGMMTDIEMGGGGGSHMPQVPSRKEGAHHEVPRMSTALSMHPGDGNVVDGGGGGLVKRDLGGVAIFWIIAAFGIGTLIILFYCILKPVIRKRSARRSRGGGRHGGDMPSGVGGVAFAGGHGGGHGGEHGMMDIEMGVPRMPPASRGRHRGRGHEATYLVTVSVAHDDAPACQECIMFVRLARLRCRPSTSRGRRQVDDSSSERQDSLLAPFPPSTAQASPETGTDCSDPASAPIIFSPETLSPIHSRRMALGTLGGPSPDGRDEATASSPNWTWFGFGFACGYGTFVVMLGLFLGHQMKNLPWLWEAETAKRRREAEAEAAAAAAARMPPPPPSASPSGPCA</sequence>